<evidence type="ECO:0000313" key="7">
    <source>
        <dbReference type="Proteomes" id="UP001596990"/>
    </source>
</evidence>
<evidence type="ECO:0000256" key="2">
    <source>
        <dbReference type="ARBA" id="ARBA00022618"/>
    </source>
</evidence>
<dbReference type="Gene3D" id="1.10.10.10">
    <property type="entry name" value="Winged helix-like DNA-binding domain superfamily/Winged helix DNA-binding domain"/>
    <property type="match status" value="2"/>
</dbReference>
<dbReference type="NCBIfam" id="TIGR00281">
    <property type="entry name" value="SMC-Scp complex subunit ScpB"/>
    <property type="match status" value="1"/>
</dbReference>
<evidence type="ECO:0000256" key="3">
    <source>
        <dbReference type="ARBA" id="ARBA00022829"/>
    </source>
</evidence>
<comment type="similarity">
    <text evidence="5">Belongs to the ScpB family.</text>
</comment>
<dbReference type="Proteomes" id="UP001596990">
    <property type="component" value="Unassembled WGS sequence"/>
</dbReference>
<dbReference type="PANTHER" id="PTHR34298:SF2">
    <property type="entry name" value="SEGREGATION AND CONDENSATION PROTEIN B"/>
    <property type="match status" value="1"/>
</dbReference>
<dbReference type="HAMAP" id="MF_01804">
    <property type="entry name" value="ScpB"/>
    <property type="match status" value="1"/>
</dbReference>
<keyword evidence="2 5" id="KW-0132">Cell division</keyword>
<protein>
    <recommendedName>
        <fullName evidence="5">Segregation and condensation protein B</fullName>
    </recommendedName>
</protein>
<keyword evidence="4 5" id="KW-0131">Cell cycle</keyword>
<dbReference type="EMBL" id="JBHTKL010000001">
    <property type="protein sequence ID" value="MFD1018545.1"/>
    <property type="molecule type" value="Genomic_DNA"/>
</dbReference>
<keyword evidence="7" id="KW-1185">Reference proteome</keyword>
<organism evidence="6 7">
    <name type="scientific">Thalassobacillus hwangdonensis</name>
    <dbReference type="NCBI Taxonomy" id="546108"/>
    <lineage>
        <taxon>Bacteria</taxon>
        <taxon>Bacillati</taxon>
        <taxon>Bacillota</taxon>
        <taxon>Bacilli</taxon>
        <taxon>Bacillales</taxon>
        <taxon>Bacillaceae</taxon>
        <taxon>Thalassobacillus</taxon>
    </lineage>
</organism>
<reference evidence="7" key="1">
    <citation type="journal article" date="2019" name="Int. J. Syst. Evol. Microbiol.">
        <title>The Global Catalogue of Microorganisms (GCM) 10K type strain sequencing project: providing services to taxonomists for standard genome sequencing and annotation.</title>
        <authorList>
            <consortium name="The Broad Institute Genomics Platform"/>
            <consortium name="The Broad Institute Genome Sequencing Center for Infectious Disease"/>
            <person name="Wu L."/>
            <person name="Ma J."/>
        </authorList>
    </citation>
    <scope>NUCLEOTIDE SEQUENCE [LARGE SCALE GENOMIC DNA]</scope>
    <source>
        <strain evidence="7">CCUG 56607</strain>
    </source>
</reference>
<dbReference type="PANTHER" id="PTHR34298">
    <property type="entry name" value="SEGREGATION AND CONDENSATION PROTEIN B"/>
    <property type="match status" value="1"/>
</dbReference>
<dbReference type="Pfam" id="PF04079">
    <property type="entry name" value="SMC_ScpB"/>
    <property type="match status" value="1"/>
</dbReference>
<dbReference type="SUPFAM" id="SSF46785">
    <property type="entry name" value="Winged helix' DNA-binding domain"/>
    <property type="match status" value="2"/>
</dbReference>
<evidence type="ECO:0000256" key="4">
    <source>
        <dbReference type="ARBA" id="ARBA00023306"/>
    </source>
</evidence>
<keyword evidence="3 5" id="KW-0159">Chromosome partition</keyword>
<dbReference type="RefSeq" id="WP_386057125.1">
    <property type="nucleotide sequence ID" value="NZ_JBHTKL010000001.1"/>
</dbReference>
<sequence length="205" mass="23234">MDRNEMKGVLEGLLFAAGEEGLSKKALAEIVETDAETTELTLKELEYDYEHDHRGIRLMYAKDVVFLSTKPQHAPYYKKMIATPQASKLSQAALETLAIIAYQQPITRVEIEELRGVKSERAVHTLVVRSMIEEVGRKEGIGRPILYGTTTDFLTYFGLTSLEELPPLPENPSEDIESEADLFFDKFKEEANGAYQTDDEEFSEY</sequence>
<dbReference type="InterPro" id="IPR036388">
    <property type="entry name" value="WH-like_DNA-bd_sf"/>
</dbReference>
<accession>A0ABW3KY11</accession>
<comment type="caution">
    <text evidence="6">The sequence shown here is derived from an EMBL/GenBank/DDBJ whole genome shotgun (WGS) entry which is preliminary data.</text>
</comment>
<name>A0ABW3KY11_9BACI</name>
<dbReference type="PIRSF" id="PIRSF019345">
    <property type="entry name" value="ScpB"/>
    <property type="match status" value="1"/>
</dbReference>
<evidence type="ECO:0000256" key="5">
    <source>
        <dbReference type="HAMAP-Rule" id="MF_01804"/>
    </source>
</evidence>
<comment type="subcellular location">
    <subcellularLocation>
        <location evidence="5">Cytoplasm</location>
    </subcellularLocation>
    <text evidence="5">Associated with two foci at the outer edges of the nucleoid region in young cells, and at four foci within both cell halves in older cells.</text>
</comment>
<dbReference type="InterPro" id="IPR036390">
    <property type="entry name" value="WH_DNA-bd_sf"/>
</dbReference>
<dbReference type="InterPro" id="IPR005234">
    <property type="entry name" value="ScpB_csome_segregation"/>
</dbReference>
<evidence type="ECO:0000256" key="1">
    <source>
        <dbReference type="ARBA" id="ARBA00022490"/>
    </source>
</evidence>
<comment type="subunit">
    <text evidence="5">Homodimer. Homodimerization may be required to stabilize the binding of ScpA to the Smc head domains. Component of a cohesin-like complex composed of ScpA, ScpB and the Smc homodimer, in which ScpA and ScpB bind to the head domain of Smc. The presence of the three proteins is required for the association of the complex with DNA.</text>
</comment>
<keyword evidence="1 5" id="KW-0963">Cytoplasm</keyword>
<comment type="function">
    <text evidence="5">Participates in chromosomal partition during cell division. May act via the formation of a condensin-like complex containing Smc and ScpA that pull DNA away from mid-cell into both cell halves.</text>
</comment>
<proteinExistence type="inferred from homology"/>
<gene>
    <name evidence="5 6" type="primary">scpB</name>
    <name evidence="6" type="ORF">ACFQ2J_04950</name>
</gene>
<evidence type="ECO:0000313" key="6">
    <source>
        <dbReference type="EMBL" id="MFD1018545.1"/>
    </source>
</evidence>